<name>A0A6L6HRV4_9RHOB</name>
<dbReference type="Pfam" id="PF00300">
    <property type="entry name" value="His_Phos_1"/>
    <property type="match status" value="1"/>
</dbReference>
<dbReference type="SMART" id="SM00855">
    <property type="entry name" value="PGAM"/>
    <property type="match status" value="1"/>
</dbReference>
<dbReference type="GO" id="GO:0016791">
    <property type="term" value="F:phosphatase activity"/>
    <property type="evidence" value="ECO:0007669"/>
    <property type="project" value="TreeGrafter"/>
</dbReference>
<dbReference type="Gene3D" id="3.40.50.1240">
    <property type="entry name" value="Phosphoglycerate mutase-like"/>
    <property type="match status" value="1"/>
</dbReference>
<dbReference type="CDD" id="cd07067">
    <property type="entry name" value="HP_PGM_like"/>
    <property type="match status" value="1"/>
</dbReference>
<dbReference type="GO" id="GO:0005737">
    <property type="term" value="C:cytoplasm"/>
    <property type="evidence" value="ECO:0007669"/>
    <property type="project" value="TreeGrafter"/>
</dbReference>
<reference evidence="1 2" key="1">
    <citation type="submission" date="2019-11" db="EMBL/GenBank/DDBJ databases">
        <authorList>
            <person name="Lang L."/>
        </authorList>
    </citation>
    <scope>NUCLEOTIDE SEQUENCE [LARGE SCALE GENOMIC DNA]</scope>
    <source>
        <strain evidence="1 2">YIM 132242</strain>
    </source>
</reference>
<dbReference type="PANTHER" id="PTHR48100">
    <property type="entry name" value="BROAD-SPECIFICITY PHOSPHATASE YOR283W-RELATED"/>
    <property type="match status" value="1"/>
</dbReference>
<proteinExistence type="predicted"/>
<organism evidence="1 2">
    <name type="scientific">Paracoccus lichenicola</name>
    <dbReference type="NCBI Taxonomy" id="2665644"/>
    <lineage>
        <taxon>Bacteria</taxon>
        <taxon>Pseudomonadati</taxon>
        <taxon>Pseudomonadota</taxon>
        <taxon>Alphaproteobacteria</taxon>
        <taxon>Rhodobacterales</taxon>
        <taxon>Paracoccaceae</taxon>
        <taxon>Paracoccus</taxon>
    </lineage>
</organism>
<dbReference type="PANTHER" id="PTHR48100:SF1">
    <property type="entry name" value="HISTIDINE PHOSPHATASE FAMILY PROTEIN-RELATED"/>
    <property type="match status" value="1"/>
</dbReference>
<evidence type="ECO:0000313" key="2">
    <source>
        <dbReference type="Proteomes" id="UP000481417"/>
    </source>
</evidence>
<sequence>MSVLIGLVRHGSHDDLGTWLSGRTRDIALNPAGRDETAALARRLAGRGVTAIATSPRRRTVETAAILGQGLGLAPVPAEALDEIDFGAWSGARFADLDADPAWQHWNAARGTAPTPGGETMAAAVARAVAHLDGLAAQGGGPVLCVSHCDVIRGVLAHALGLPLDNILRFEIAPASISWVMAHGQGSFHVLTLNGNDQRTDDERSADCTGS</sequence>
<dbReference type="InterPro" id="IPR050275">
    <property type="entry name" value="PGM_Phosphatase"/>
</dbReference>
<dbReference type="InterPro" id="IPR029033">
    <property type="entry name" value="His_PPase_superfam"/>
</dbReference>
<keyword evidence="2" id="KW-1185">Reference proteome</keyword>
<dbReference type="SUPFAM" id="SSF53254">
    <property type="entry name" value="Phosphoglycerate mutase-like"/>
    <property type="match status" value="1"/>
</dbReference>
<gene>
    <name evidence="1" type="ORF">GIY56_12065</name>
</gene>
<dbReference type="InterPro" id="IPR013078">
    <property type="entry name" value="His_Pase_superF_clade-1"/>
</dbReference>
<dbReference type="RefSeq" id="WP_154765109.1">
    <property type="nucleotide sequence ID" value="NZ_WMBT01000007.1"/>
</dbReference>
<dbReference type="Proteomes" id="UP000481417">
    <property type="component" value="Unassembled WGS sequence"/>
</dbReference>
<protein>
    <submittedName>
        <fullName evidence="1">Histidine phosphatase family protein</fullName>
    </submittedName>
</protein>
<dbReference type="AlphaFoldDB" id="A0A6L6HRV4"/>
<accession>A0A6L6HRV4</accession>
<dbReference type="EMBL" id="WMBT01000007">
    <property type="protein sequence ID" value="MTE01030.1"/>
    <property type="molecule type" value="Genomic_DNA"/>
</dbReference>
<comment type="caution">
    <text evidence="1">The sequence shown here is derived from an EMBL/GenBank/DDBJ whole genome shotgun (WGS) entry which is preliminary data.</text>
</comment>
<evidence type="ECO:0000313" key="1">
    <source>
        <dbReference type="EMBL" id="MTE01030.1"/>
    </source>
</evidence>